<dbReference type="GO" id="GO:0045116">
    <property type="term" value="P:protein neddylation"/>
    <property type="evidence" value="ECO:0007669"/>
    <property type="project" value="TreeGrafter"/>
</dbReference>
<reference evidence="3 4" key="1">
    <citation type="journal article" date="2004" name="Nature">
        <title>Genome evolution in yeasts.</title>
        <authorList>
            <consortium name="Genolevures"/>
            <person name="Dujon B."/>
            <person name="Sherman D."/>
            <person name="Fischer G."/>
            <person name="Durrens P."/>
            <person name="Casaregola S."/>
            <person name="Lafontaine I."/>
            <person name="de Montigny J."/>
            <person name="Marck C."/>
            <person name="Neuveglise C."/>
            <person name="Talla E."/>
            <person name="Goffard N."/>
            <person name="Frangeul L."/>
            <person name="Aigle M."/>
            <person name="Anthouard V."/>
            <person name="Babour A."/>
            <person name="Barbe V."/>
            <person name="Barnay S."/>
            <person name="Blanchin S."/>
            <person name="Beckerich J.M."/>
            <person name="Beyne E."/>
            <person name="Bleykasten C."/>
            <person name="Boisrame A."/>
            <person name="Boyer J."/>
            <person name="Cattolico L."/>
            <person name="Confanioleri F."/>
            <person name="de Daruvar A."/>
            <person name="Despons L."/>
            <person name="Fabre E."/>
            <person name="Fairhead C."/>
            <person name="Ferry-Dumazet H."/>
            <person name="Groppi A."/>
            <person name="Hantraye F."/>
            <person name="Hennequin C."/>
            <person name="Jauniaux N."/>
            <person name="Joyet P."/>
            <person name="Kachouri R."/>
            <person name="Kerrest A."/>
            <person name="Koszul R."/>
            <person name="Lemaire M."/>
            <person name="Lesur I."/>
            <person name="Ma L."/>
            <person name="Muller H."/>
            <person name="Nicaud J.M."/>
            <person name="Nikolski M."/>
            <person name="Oztas S."/>
            <person name="Ozier-Kalogeropoulos O."/>
            <person name="Pellenz S."/>
            <person name="Potier S."/>
            <person name="Richard G.F."/>
            <person name="Straub M.L."/>
            <person name="Suleau A."/>
            <person name="Swennene D."/>
            <person name="Tekaia F."/>
            <person name="Wesolowski-Louvel M."/>
            <person name="Westhof E."/>
            <person name="Wirth B."/>
            <person name="Zeniou-Meyer M."/>
            <person name="Zivanovic I."/>
            <person name="Bolotin-Fukuhara M."/>
            <person name="Thierry A."/>
            <person name="Bouchier C."/>
            <person name="Caudron B."/>
            <person name="Scarpelli C."/>
            <person name="Gaillardin C."/>
            <person name="Weissenbach J."/>
            <person name="Wincker P."/>
            <person name="Souciet J.L."/>
        </authorList>
    </citation>
    <scope>NUCLEOTIDE SEQUENCE [LARGE SCALE GENOMIC DNA]</scope>
    <source>
        <strain evidence="4">ATCC 36239 / CBS 767 / BCRC 21394 / JCM 1990 / NBRC 0083 / IGC 2968</strain>
    </source>
</reference>
<dbReference type="PROSITE" id="PS51229">
    <property type="entry name" value="DCUN1"/>
    <property type="match status" value="1"/>
</dbReference>
<dbReference type="Gene3D" id="1.10.238.200">
    <property type="entry name" value="Cullin, PONY binding domain"/>
    <property type="match status" value="1"/>
</dbReference>
<dbReference type="FunCoup" id="B5RU94">
    <property type="interactions" value="429"/>
</dbReference>
<dbReference type="Proteomes" id="UP000000599">
    <property type="component" value="Chromosome F"/>
</dbReference>
<dbReference type="AlphaFoldDB" id="B5RU94"/>
<dbReference type="GO" id="GO:0097602">
    <property type="term" value="F:cullin family protein binding"/>
    <property type="evidence" value="ECO:0007669"/>
    <property type="project" value="TreeGrafter"/>
</dbReference>
<evidence type="ECO:0000313" key="4">
    <source>
        <dbReference type="Proteomes" id="UP000000599"/>
    </source>
</evidence>
<dbReference type="GO" id="GO:0032182">
    <property type="term" value="F:ubiquitin-like protein binding"/>
    <property type="evidence" value="ECO:0007669"/>
    <property type="project" value="TreeGrafter"/>
</dbReference>
<dbReference type="Pfam" id="PF03556">
    <property type="entry name" value="Cullin_binding"/>
    <property type="match status" value="1"/>
</dbReference>
<dbReference type="OrthoDB" id="27198at2759"/>
<dbReference type="OMA" id="LWCKFLQ"/>
<dbReference type="eggNOG" id="KOG3077">
    <property type="taxonomic scope" value="Eukaryota"/>
</dbReference>
<evidence type="ECO:0000256" key="1">
    <source>
        <dbReference type="RuleBase" id="RU410713"/>
    </source>
</evidence>
<evidence type="ECO:0000259" key="2">
    <source>
        <dbReference type="PROSITE" id="PS51229"/>
    </source>
</evidence>
<proteinExistence type="predicted"/>
<comment type="function">
    <text evidence="1">Neddylation of cullins play an essential role in the regulation of SCF-type complexes activity.</text>
</comment>
<dbReference type="EMBL" id="CR382138">
    <property type="protein sequence ID" value="CAR66272.1"/>
    <property type="molecule type" value="Genomic_DNA"/>
</dbReference>
<dbReference type="InterPro" id="IPR014764">
    <property type="entry name" value="DCN-prot"/>
</dbReference>
<dbReference type="PANTHER" id="PTHR12281">
    <property type="entry name" value="RP42 RELATED"/>
    <property type="match status" value="1"/>
</dbReference>
<dbReference type="InParanoid" id="B5RU94"/>
<dbReference type="GO" id="GO:0031624">
    <property type="term" value="F:ubiquitin conjugating enzyme binding"/>
    <property type="evidence" value="ECO:0007669"/>
    <property type="project" value="TreeGrafter"/>
</dbReference>
<dbReference type="Pfam" id="PF14555">
    <property type="entry name" value="UBA_4"/>
    <property type="match status" value="1"/>
</dbReference>
<dbReference type="GO" id="GO:0000151">
    <property type="term" value="C:ubiquitin ligase complex"/>
    <property type="evidence" value="ECO:0007669"/>
    <property type="project" value="TreeGrafter"/>
</dbReference>
<keyword evidence="4" id="KW-1185">Reference proteome</keyword>
<accession>B5RU94</accession>
<dbReference type="Gene3D" id="1.10.238.10">
    <property type="entry name" value="EF-hand"/>
    <property type="match status" value="1"/>
</dbReference>
<dbReference type="HOGENOM" id="CLU_047042_0_0_1"/>
<dbReference type="InterPro" id="IPR005176">
    <property type="entry name" value="PONY_dom"/>
</dbReference>
<dbReference type="VEuPathDB" id="FungiDB:DEHA2F04620g"/>
<protein>
    <recommendedName>
        <fullName evidence="1">Defective in cullin neddylation protein</fullName>
    </recommendedName>
</protein>
<organism evidence="3 4">
    <name type="scientific">Debaryomyces hansenii (strain ATCC 36239 / CBS 767 / BCRC 21394 / JCM 1990 / NBRC 0083 / IGC 2968)</name>
    <name type="common">Yeast</name>
    <name type="synonym">Torulaspora hansenii</name>
    <dbReference type="NCBI Taxonomy" id="284592"/>
    <lineage>
        <taxon>Eukaryota</taxon>
        <taxon>Fungi</taxon>
        <taxon>Dikarya</taxon>
        <taxon>Ascomycota</taxon>
        <taxon>Saccharomycotina</taxon>
        <taxon>Pichiomycetes</taxon>
        <taxon>Debaryomycetaceae</taxon>
        <taxon>Debaryomyces</taxon>
    </lineage>
</organism>
<evidence type="ECO:0000313" key="3">
    <source>
        <dbReference type="EMBL" id="CAR66272.1"/>
    </source>
</evidence>
<dbReference type="STRING" id="284592.B5RU94"/>
<dbReference type="PANTHER" id="PTHR12281:SF31">
    <property type="entry name" value="DCN1-LIKE PROTEIN 3"/>
    <property type="match status" value="1"/>
</dbReference>
<gene>
    <name evidence="3" type="ordered locus">DEHA2F04620g</name>
</gene>
<dbReference type="InterPro" id="IPR042460">
    <property type="entry name" value="DCN1-like_PONY"/>
</dbReference>
<dbReference type="Gene3D" id="1.10.8.10">
    <property type="entry name" value="DNA helicase RuvA subunit, C-terminal domain"/>
    <property type="match status" value="1"/>
</dbReference>
<dbReference type="GeneID" id="8998876"/>
<dbReference type="RefSeq" id="XP_002770742.1">
    <property type="nucleotide sequence ID" value="XM_002770696.1"/>
</dbReference>
<sequence>MPRISLATKSSFRSQFVTVTGASVSLASQWLDKYDWNLQESINGYLNQDSYSRARPLKIDSKLNAIYDKYKDSNNENKIDINGTIAYLEDLNFDPEHPISLTLAFFLEAPTMGVFTKEKFLNKWQNEKINSLSGMREFILRLHNDLETNHELFQELYNFTFGFLMEVPGQRLLNYELAVDYWRLLLMNKKEFEPCYGRLEQWFDFILNEYKRGLSNDTWKMFYLFIKTIALKDPSNFEDYDEMSAWPSVIDEYIEYLKENKLLN</sequence>
<name>B5RU94_DEBHA</name>
<dbReference type="KEGG" id="dha:DEHA2F04620g"/>
<feature type="domain" description="DCUN1" evidence="2">
    <location>
        <begin position="58"/>
        <end position="258"/>
    </location>
</feature>